<dbReference type="PATRIC" id="fig|1395516.4.peg.1039"/>
<name>V8R9X9_9PSED</name>
<organism evidence="2">
    <name type="scientific">Pseudomonas moraviensis R28-S</name>
    <dbReference type="NCBI Taxonomy" id="1395516"/>
    <lineage>
        <taxon>Bacteria</taxon>
        <taxon>Pseudomonadati</taxon>
        <taxon>Pseudomonadota</taxon>
        <taxon>Gammaproteobacteria</taxon>
        <taxon>Pseudomonadales</taxon>
        <taxon>Pseudomonadaceae</taxon>
        <taxon>Pseudomonas</taxon>
    </lineage>
</organism>
<keyword evidence="1" id="KW-1133">Transmembrane helix</keyword>
<sequence>MASAGMPGRSQRAPDDLASFSIIIAHAKNDPEIREAILADGSYRTIWPLIIDQNDKQQAVGDTHLMNDITREELSNTLSAIEERMDRRVERMEQSDGRRADAYRREQEARDKLYAERFEATSRRLEDRDKVIDSKLDAMNESVLRMTEKVDGFSDHLDTKVAEVKTSNRNTILAILGIVVSVGVATVLGLWGANSTIVGSASSIFQAGQQQAGQDKLLQDLLLETKAQSAETRSLLEKMKTQQAN</sequence>
<dbReference type="HOGENOM" id="CLU_099026_0_0_6"/>
<gene>
    <name evidence="2" type="ORF">PMO01_05090</name>
</gene>
<accession>V8R9X9</accession>
<dbReference type="AlphaFoldDB" id="V8R9X9"/>
<comment type="caution">
    <text evidence="2">The sequence shown here is derived from an EMBL/GenBank/DDBJ whole genome shotgun (WGS) entry which is preliminary data.</text>
</comment>
<reference evidence="2" key="1">
    <citation type="journal article" date="2014" name="Genome Announc.">
        <title>Draft Genome Sequence of Pseudomonas moraviensis R28-S.</title>
        <authorList>
            <person name="Hunter S.S."/>
            <person name="Yano H."/>
            <person name="Loftie-Eaton W."/>
            <person name="Hughes J."/>
            <person name="De Gelder L."/>
            <person name="Stragier P."/>
            <person name="De Vos P."/>
            <person name="Settles M.L."/>
            <person name="Top E.M."/>
        </authorList>
    </citation>
    <scope>NUCLEOTIDE SEQUENCE [LARGE SCALE GENOMIC DNA]</scope>
    <source>
        <strain evidence="2">R28-S</strain>
    </source>
</reference>
<evidence type="ECO:0000313" key="2">
    <source>
        <dbReference type="EMBL" id="ETF08365.1"/>
    </source>
</evidence>
<protein>
    <submittedName>
        <fullName evidence="2">Uncharacterized protein</fullName>
    </submittedName>
</protein>
<proteinExistence type="predicted"/>
<keyword evidence="1" id="KW-0472">Membrane</keyword>
<evidence type="ECO:0000256" key="1">
    <source>
        <dbReference type="SAM" id="Phobius"/>
    </source>
</evidence>
<dbReference type="Proteomes" id="UP000024771">
    <property type="component" value="Chromosome"/>
</dbReference>
<dbReference type="EMBL" id="AYMZ01000003">
    <property type="protein sequence ID" value="ETF08365.1"/>
    <property type="molecule type" value="Genomic_DNA"/>
</dbReference>
<keyword evidence="1" id="KW-0812">Transmembrane</keyword>
<feature type="transmembrane region" description="Helical" evidence="1">
    <location>
        <begin position="172"/>
        <end position="193"/>
    </location>
</feature>